<accession>A0A9P5XRC9</accession>
<sequence>MKQTDPHSTSIINDSTNAAASSTNATGSASSSIPSNAKVKSINNPPISIRHSECIASHQTHPNVNTTKHTTNLPALPEEDITAIVDFTDNAAPPKNPRKHIRNIENTPGQSPAKKKGRKGKGKAADVPLDVDSVETLFNASNRRAPAASPPSLDLGEVGQHFVWQGLC</sequence>
<organism evidence="2 3">
    <name type="scientific">Collybia nuda</name>
    <dbReference type="NCBI Taxonomy" id="64659"/>
    <lineage>
        <taxon>Eukaryota</taxon>
        <taxon>Fungi</taxon>
        <taxon>Dikarya</taxon>
        <taxon>Basidiomycota</taxon>
        <taxon>Agaricomycotina</taxon>
        <taxon>Agaricomycetes</taxon>
        <taxon>Agaricomycetidae</taxon>
        <taxon>Agaricales</taxon>
        <taxon>Tricholomatineae</taxon>
        <taxon>Clitocybaceae</taxon>
        <taxon>Collybia</taxon>
    </lineage>
</organism>
<dbReference type="AlphaFoldDB" id="A0A9P5XRC9"/>
<comment type="caution">
    <text evidence="2">The sequence shown here is derived from an EMBL/GenBank/DDBJ whole genome shotgun (WGS) entry which is preliminary data.</text>
</comment>
<evidence type="ECO:0000313" key="2">
    <source>
        <dbReference type="EMBL" id="KAF9455157.1"/>
    </source>
</evidence>
<protein>
    <submittedName>
        <fullName evidence="2">Uncharacterized protein</fullName>
    </submittedName>
</protein>
<feature type="compositionally biased region" description="Polar residues" evidence="1">
    <location>
        <begin position="57"/>
        <end position="73"/>
    </location>
</feature>
<feature type="region of interest" description="Disordered" evidence="1">
    <location>
        <begin position="1"/>
        <end position="127"/>
    </location>
</feature>
<dbReference type="EMBL" id="MU151016">
    <property type="protein sequence ID" value="KAF9455157.1"/>
    <property type="molecule type" value="Genomic_DNA"/>
</dbReference>
<reference evidence="2" key="1">
    <citation type="submission" date="2020-11" db="EMBL/GenBank/DDBJ databases">
        <authorList>
            <consortium name="DOE Joint Genome Institute"/>
            <person name="Ahrendt S."/>
            <person name="Riley R."/>
            <person name="Andreopoulos W."/>
            <person name="Labutti K."/>
            <person name="Pangilinan J."/>
            <person name="Ruiz-Duenas F.J."/>
            <person name="Barrasa J.M."/>
            <person name="Sanchez-Garcia M."/>
            <person name="Camarero S."/>
            <person name="Miyauchi S."/>
            <person name="Serrano A."/>
            <person name="Linde D."/>
            <person name="Babiker R."/>
            <person name="Drula E."/>
            <person name="Ayuso-Fernandez I."/>
            <person name="Pacheco R."/>
            <person name="Padilla G."/>
            <person name="Ferreira P."/>
            <person name="Barriuso J."/>
            <person name="Kellner H."/>
            <person name="Castanera R."/>
            <person name="Alfaro M."/>
            <person name="Ramirez L."/>
            <person name="Pisabarro A.G."/>
            <person name="Kuo A."/>
            <person name="Tritt A."/>
            <person name="Lipzen A."/>
            <person name="He G."/>
            <person name="Yan M."/>
            <person name="Ng V."/>
            <person name="Cullen D."/>
            <person name="Martin F."/>
            <person name="Rosso M.-N."/>
            <person name="Henrissat B."/>
            <person name="Hibbett D."/>
            <person name="Martinez A.T."/>
            <person name="Grigoriev I.V."/>
        </authorList>
    </citation>
    <scope>NUCLEOTIDE SEQUENCE</scope>
    <source>
        <strain evidence="2">CBS 247.69</strain>
    </source>
</reference>
<dbReference type="Proteomes" id="UP000807353">
    <property type="component" value="Unassembled WGS sequence"/>
</dbReference>
<proteinExistence type="predicted"/>
<evidence type="ECO:0000256" key="1">
    <source>
        <dbReference type="SAM" id="MobiDB-lite"/>
    </source>
</evidence>
<evidence type="ECO:0000313" key="3">
    <source>
        <dbReference type="Proteomes" id="UP000807353"/>
    </source>
</evidence>
<keyword evidence="3" id="KW-1185">Reference proteome</keyword>
<feature type="compositionally biased region" description="Low complexity" evidence="1">
    <location>
        <begin position="10"/>
        <end position="33"/>
    </location>
</feature>
<name>A0A9P5XRC9_9AGAR</name>
<feature type="compositionally biased region" description="Basic residues" evidence="1">
    <location>
        <begin position="113"/>
        <end position="122"/>
    </location>
</feature>
<gene>
    <name evidence="2" type="ORF">BDZ94DRAFT_1303172</name>
</gene>